<sequence>MPLTLARSPLLYYPSLPALRRRPCSVLGSGSKTFPSSQSLGSSPSSQSLGRSPSSQSLGRSPSSQSLGRSPSSQSLGRSPRLSESW</sequence>
<dbReference type="Proteomes" id="UP001057452">
    <property type="component" value="Chromosome 13"/>
</dbReference>
<reference evidence="1" key="1">
    <citation type="submission" date="2022-05" db="EMBL/GenBank/DDBJ databases">
        <title>Chromosome-level genome of Chaenocephalus aceratus.</title>
        <authorList>
            <person name="Park H."/>
        </authorList>
    </citation>
    <scope>NUCLEOTIDE SEQUENCE</scope>
    <source>
        <strain evidence="1">KU_202001</strain>
    </source>
</reference>
<gene>
    <name evidence="1" type="ORF">KUCAC02_005963</name>
</gene>
<comment type="caution">
    <text evidence="1">The sequence shown here is derived from an EMBL/GenBank/DDBJ whole genome shotgun (WGS) entry which is preliminary data.</text>
</comment>
<name>A0ACB9WRP0_CHAAC</name>
<proteinExistence type="predicted"/>
<evidence type="ECO:0000313" key="2">
    <source>
        <dbReference type="Proteomes" id="UP001057452"/>
    </source>
</evidence>
<dbReference type="EMBL" id="CM043797">
    <property type="protein sequence ID" value="KAI4815836.1"/>
    <property type="molecule type" value="Genomic_DNA"/>
</dbReference>
<protein>
    <submittedName>
        <fullName evidence="1">Uncharacterized protein</fullName>
    </submittedName>
</protein>
<accession>A0ACB9WRP0</accession>
<keyword evidence="2" id="KW-1185">Reference proteome</keyword>
<organism evidence="1 2">
    <name type="scientific">Chaenocephalus aceratus</name>
    <name type="common">Blackfin icefish</name>
    <name type="synonym">Chaenichthys aceratus</name>
    <dbReference type="NCBI Taxonomy" id="36190"/>
    <lineage>
        <taxon>Eukaryota</taxon>
        <taxon>Metazoa</taxon>
        <taxon>Chordata</taxon>
        <taxon>Craniata</taxon>
        <taxon>Vertebrata</taxon>
        <taxon>Euteleostomi</taxon>
        <taxon>Actinopterygii</taxon>
        <taxon>Neopterygii</taxon>
        <taxon>Teleostei</taxon>
        <taxon>Neoteleostei</taxon>
        <taxon>Acanthomorphata</taxon>
        <taxon>Eupercaria</taxon>
        <taxon>Perciformes</taxon>
        <taxon>Notothenioidei</taxon>
        <taxon>Channichthyidae</taxon>
        <taxon>Chaenocephalus</taxon>
    </lineage>
</organism>
<evidence type="ECO:0000313" key="1">
    <source>
        <dbReference type="EMBL" id="KAI4815836.1"/>
    </source>
</evidence>